<dbReference type="Proteomes" id="UP001168620">
    <property type="component" value="Unassembled WGS sequence"/>
</dbReference>
<dbReference type="EMBL" id="JAUHJQ010000333">
    <property type="protein sequence ID" value="MDN4176085.1"/>
    <property type="molecule type" value="Genomic_DNA"/>
</dbReference>
<proteinExistence type="predicted"/>
<comment type="caution">
    <text evidence="1">The sequence shown here is derived from an EMBL/GenBank/DDBJ whole genome shotgun (WGS) entry which is preliminary data.</text>
</comment>
<protein>
    <submittedName>
        <fullName evidence="1">Uncharacterized protein</fullName>
    </submittedName>
</protein>
<name>A0ABT8FNK9_9ACTN</name>
<feature type="non-terminal residue" evidence="1">
    <location>
        <position position="63"/>
    </location>
</feature>
<evidence type="ECO:0000313" key="2">
    <source>
        <dbReference type="Proteomes" id="UP001168620"/>
    </source>
</evidence>
<organism evidence="1 2">
    <name type="scientific">Nocardioides oceani</name>
    <dbReference type="NCBI Taxonomy" id="3058369"/>
    <lineage>
        <taxon>Bacteria</taxon>
        <taxon>Bacillati</taxon>
        <taxon>Actinomycetota</taxon>
        <taxon>Actinomycetes</taxon>
        <taxon>Propionibacteriales</taxon>
        <taxon>Nocardioidaceae</taxon>
        <taxon>Nocardioides</taxon>
    </lineage>
</organism>
<accession>A0ABT8FNK9</accession>
<sequence>MYLAPYQFLAYGAIVAVLLHHPAGFRVAAAGGRPGVLLPVLVALLALQVGSDQIDAYGDLYWL</sequence>
<reference evidence="1" key="1">
    <citation type="submission" date="2023-06" db="EMBL/GenBank/DDBJ databases">
        <title>Draft genome sequence of Nocardioides sp. SOB77.</title>
        <authorList>
            <person name="Zhang G."/>
        </authorList>
    </citation>
    <scope>NUCLEOTIDE SEQUENCE</scope>
    <source>
        <strain evidence="1">SOB77</strain>
    </source>
</reference>
<evidence type="ECO:0000313" key="1">
    <source>
        <dbReference type="EMBL" id="MDN4176085.1"/>
    </source>
</evidence>
<gene>
    <name evidence="1" type="ORF">QWY28_24275</name>
</gene>
<keyword evidence="2" id="KW-1185">Reference proteome</keyword>